<accession>A0AA38FTW2</accession>
<gene>
    <name evidence="1" type="ORF">KI387_038067</name>
</gene>
<evidence type="ECO:0000313" key="1">
    <source>
        <dbReference type="EMBL" id="KAH9310156.1"/>
    </source>
</evidence>
<proteinExistence type="predicted"/>
<sequence>GFLDEPIQYMREDTNVDTLREAVARPAVIDELLGDTGPNKEGVIMPINDTGITPEYTAWWASHLRSFDRVR</sequence>
<dbReference type="EMBL" id="JAHRHJ020000007">
    <property type="protein sequence ID" value="KAH9310156.1"/>
    <property type="molecule type" value="Genomic_DNA"/>
</dbReference>
<feature type="non-terminal residue" evidence="1">
    <location>
        <position position="71"/>
    </location>
</feature>
<evidence type="ECO:0000313" key="2">
    <source>
        <dbReference type="Proteomes" id="UP000824469"/>
    </source>
</evidence>
<dbReference type="AlphaFoldDB" id="A0AA38FTW2"/>
<feature type="non-terminal residue" evidence="1">
    <location>
        <position position="1"/>
    </location>
</feature>
<protein>
    <submittedName>
        <fullName evidence="1">Uncharacterized protein</fullName>
    </submittedName>
</protein>
<name>A0AA38FTW2_TAXCH</name>
<dbReference type="Proteomes" id="UP000824469">
    <property type="component" value="Unassembled WGS sequence"/>
</dbReference>
<keyword evidence="2" id="KW-1185">Reference proteome</keyword>
<organism evidence="1 2">
    <name type="scientific">Taxus chinensis</name>
    <name type="common">Chinese yew</name>
    <name type="synonym">Taxus wallichiana var. chinensis</name>
    <dbReference type="NCBI Taxonomy" id="29808"/>
    <lineage>
        <taxon>Eukaryota</taxon>
        <taxon>Viridiplantae</taxon>
        <taxon>Streptophyta</taxon>
        <taxon>Embryophyta</taxon>
        <taxon>Tracheophyta</taxon>
        <taxon>Spermatophyta</taxon>
        <taxon>Pinopsida</taxon>
        <taxon>Pinidae</taxon>
        <taxon>Conifers II</taxon>
        <taxon>Cupressales</taxon>
        <taxon>Taxaceae</taxon>
        <taxon>Taxus</taxon>
    </lineage>
</organism>
<reference evidence="1 2" key="1">
    <citation type="journal article" date="2021" name="Nat. Plants">
        <title>The Taxus genome provides insights into paclitaxel biosynthesis.</title>
        <authorList>
            <person name="Xiong X."/>
            <person name="Gou J."/>
            <person name="Liao Q."/>
            <person name="Li Y."/>
            <person name="Zhou Q."/>
            <person name="Bi G."/>
            <person name="Li C."/>
            <person name="Du R."/>
            <person name="Wang X."/>
            <person name="Sun T."/>
            <person name="Guo L."/>
            <person name="Liang H."/>
            <person name="Lu P."/>
            <person name="Wu Y."/>
            <person name="Zhang Z."/>
            <person name="Ro D.K."/>
            <person name="Shang Y."/>
            <person name="Huang S."/>
            <person name="Yan J."/>
        </authorList>
    </citation>
    <scope>NUCLEOTIDE SEQUENCE [LARGE SCALE GENOMIC DNA]</scope>
    <source>
        <strain evidence="1">Ta-2019</strain>
    </source>
</reference>
<comment type="caution">
    <text evidence="1">The sequence shown here is derived from an EMBL/GenBank/DDBJ whole genome shotgun (WGS) entry which is preliminary data.</text>
</comment>